<dbReference type="SMART" id="SM00326">
    <property type="entry name" value="SH3"/>
    <property type="match status" value="1"/>
</dbReference>
<dbReference type="AlphaFoldDB" id="A0A672P673"/>
<dbReference type="Proteomes" id="UP000472262">
    <property type="component" value="Unassembled WGS sequence"/>
</dbReference>
<name>A0A672P673_SINGR</name>
<dbReference type="InParanoid" id="A0A672P673"/>
<dbReference type="InterPro" id="IPR014775">
    <property type="entry name" value="L27_C"/>
</dbReference>
<feature type="domain" description="L27" evidence="7">
    <location>
        <begin position="82"/>
        <end position="138"/>
    </location>
</feature>
<evidence type="ECO:0000313" key="9">
    <source>
        <dbReference type="Proteomes" id="UP000472262"/>
    </source>
</evidence>
<dbReference type="SUPFAM" id="SSF50156">
    <property type="entry name" value="PDZ domain-like"/>
    <property type="match status" value="1"/>
</dbReference>
<dbReference type="SUPFAM" id="SSF101288">
    <property type="entry name" value="L27 domain"/>
    <property type="match status" value="1"/>
</dbReference>
<feature type="domain" description="SH3" evidence="4">
    <location>
        <begin position="243"/>
        <end position="313"/>
    </location>
</feature>
<dbReference type="SUPFAM" id="SSF50044">
    <property type="entry name" value="SH3-domain"/>
    <property type="match status" value="1"/>
</dbReference>
<dbReference type="Gene3D" id="1.10.287.650">
    <property type="entry name" value="L27 domain"/>
    <property type="match status" value="1"/>
</dbReference>
<dbReference type="Pfam" id="PF00625">
    <property type="entry name" value="Guanylate_kin"/>
    <property type="match status" value="1"/>
</dbReference>
<evidence type="ECO:0000259" key="7">
    <source>
        <dbReference type="PROSITE" id="PS51022"/>
    </source>
</evidence>
<dbReference type="CDD" id="cd06799">
    <property type="entry name" value="PDZ_MPP3-MPP4-MPP7-like"/>
    <property type="match status" value="1"/>
</dbReference>
<organism evidence="8 9">
    <name type="scientific">Sinocyclocheilus grahami</name>
    <name type="common">Dianchi golden-line fish</name>
    <name type="synonym">Barbus grahami</name>
    <dbReference type="NCBI Taxonomy" id="75366"/>
    <lineage>
        <taxon>Eukaryota</taxon>
        <taxon>Metazoa</taxon>
        <taxon>Chordata</taxon>
        <taxon>Craniata</taxon>
        <taxon>Vertebrata</taxon>
        <taxon>Euteleostomi</taxon>
        <taxon>Actinopterygii</taxon>
        <taxon>Neopterygii</taxon>
        <taxon>Teleostei</taxon>
        <taxon>Ostariophysi</taxon>
        <taxon>Cypriniformes</taxon>
        <taxon>Cyprinidae</taxon>
        <taxon>Cyprininae</taxon>
        <taxon>Sinocyclocheilus</taxon>
    </lineage>
</organism>
<dbReference type="SUPFAM" id="SSF52540">
    <property type="entry name" value="P-loop containing nucleoside triphosphate hydrolases"/>
    <property type="match status" value="1"/>
</dbReference>
<dbReference type="InterPro" id="IPR008144">
    <property type="entry name" value="Guanylate_kin-like_dom"/>
</dbReference>
<dbReference type="SMART" id="SM00072">
    <property type="entry name" value="GuKc"/>
    <property type="match status" value="1"/>
</dbReference>
<dbReference type="Gene3D" id="3.40.50.300">
    <property type="entry name" value="P-loop containing nucleotide triphosphate hydrolases"/>
    <property type="match status" value="1"/>
</dbReference>
<dbReference type="PANTHER" id="PTHR23122">
    <property type="entry name" value="MEMBRANE-ASSOCIATED GUANYLATE KINASE MAGUK"/>
    <property type="match status" value="1"/>
</dbReference>
<dbReference type="InterPro" id="IPR020590">
    <property type="entry name" value="Guanylate_kinase_CS"/>
</dbReference>
<reference evidence="8" key="1">
    <citation type="submission" date="2025-08" db="UniProtKB">
        <authorList>
            <consortium name="Ensembl"/>
        </authorList>
    </citation>
    <scope>IDENTIFICATION</scope>
</reference>
<evidence type="ECO:0000259" key="4">
    <source>
        <dbReference type="PROSITE" id="PS50002"/>
    </source>
</evidence>
<sequence>MRPDVETDPGSAPLEMGDKGMMLQVLALHVPGLTQILAHVIAEVRGSVNKDINGAELLYSLLNAPWLQSLLKVESILHTLINSELKVRVHHLLLSLQVYEFPKPSNEARELYALLSHPHLQALLSAHDTVSLRDYEPDLPPLPKDLPEDEEVMRIVCLVKNNQPLGATIRRDDATGEIYIARVIHGGLADRSGLLHAGDRLVEVNGQPVFGLEPEQIIQILAHSHGTLMFKVVPITDRPVNNQTMLYVRAMVDYNPHVDPSIPCADAGMAFRKGDILEIVDQSDTLWWQAVKLPSISACAGLIPSTSLLKRKQKELWWSQPYHPYTCVKTCEYTVYAVIVLYVHLLNMSGFRRSLRLCRQRRGQAFGTSQFCTLRCPTSCYSSLANTYEEVVQYQHHPEHPHRLIALLGPSGVGVNELRRRLIEINPKVYQGAVPHTTRPPKCHEGSGREYHFISREQFDTMVCNHRFIEFGELRGHLYGTSVDAVKDVLASGKICVIDIEPYALESVRTAELRAYVIFIKPPSVEQMKCTRMNSHIITNCYTSRPFKDEDFQEIEDAGRNMEQHYCQFFDHVIVNDGLQAACVQLLTAVRRAQAEPQWVPTAWIRPTGQS</sequence>
<dbReference type="OMA" id="PACWIRP"/>
<feature type="domain" description="PDZ" evidence="6">
    <location>
        <begin position="155"/>
        <end position="236"/>
    </location>
</feature>
<dbReference type="InterPro" id="IPR004172">
    <property type="entry name" value="L27_dom"/>
</dbReference>
<feature type="domain" description="Guanylate kinase-like" evidence="5">
    <location>
        <begin position="402"/>
        <end position="591"/>
    </location>
</feature>
<dbReference type="InterPro" id="IPR008145">
    <property type="entry name" value="GK/Ca_channel_bsu"/>
</dbReference>
<evidence type="ECO:0000259" key="5">
    <source>
        <dbReference type="PROSITE" id="PS50052"/>
    </source>
</evidence>
<dbReference type="InterPro" id="IPR050716">
    <property type="entry name" value="MAGUK"/>
</dbReference>
<dbReference type="SMART" id="SM00228">
    <property type="entry name" value="PDZ"/>
    <property type="match status" value="1"/>
</dbReference>
<evidence type="ECO:0000313" key="8">
    <source>
        <dbReference type="Ensembl" id="ENSSGRP00000058882.1"/>
    </source>
</evidence>
<evidence type="ECO:0000256" key="2">
    <source>
        <dbReference type="ARBA" id="ARBA00022443"/>
    </source>
</evidence>
<accession>A0A672P673</accession>
<dbReference type="PROSITE" id="PS50002">
    <property type="entry name" value="SH3"/>
    <property type="match status" value="1"/>
</dbReference>
<dbReference type="SMART" id="SM00569">
    <property type="entry name" value="L27"/>
    <property type="match status" value="2"/>
</dbReference>
<dbReference type="PROSITE" id="PS50052">
    <property type="entry name" value="GUANYLATE_KINASE_2"/>
    <property type="match status" value="1"/>
</dbReference>
<dbReference type="InterPro" id="IPR001478">
    <property type="entry name" value="PDZ"/>
</dbReference>
<evidence type="ECO:0000256" key="1">
    <source>
        <dbReference type="ARBA" id="ARBA00007014"/>
    </source>
</evidence>
<dbReference type="Gene3D" id="2.30.42.10">
    <property type="match status" value="1"/>
</dbReference>
<dbReference type="InterPro" id="IPR027417">
    <property type="entry name" value="P-loop_NTPase"/>
</dbReference>
<evidence type="ECO:0000256" key="3">
    <source>
        <dbReference type="PROSITE-ProRule" id="PRU00192"/>
    </source>
</evidence>
<dbReference type="PROSITE" id="PS51022">
    <property type="entry name" value="L27"/>
    <property type="match status" value="1"/>
</dbReference>
<keyword evidence="9" id="KW-1185">Reference proteome</keyword>
<protein>
    <submittedName>
        <fullName evidence="8">MAGUK p55 scaffold protein 4</fullName>
    </submittedName>
</protein>
<dbReference type="PROSITE" id="PS00856">
    <property type="entry name" value="GUANYLATE_KINASE_1"/>
    <property type="match status" value="1"/>
</dbReference>
<keyword evidence="2 3" id="KW-0728">SH3 domain</keyword>
<comment type="similarity">
    <text evidence="1">Belongs to the MAGUK family.</text>
</comment>
<reference evidence="8" key="2">
    <citation type="submission" date="2025-09" db="UniProtKB">
        <authorList>
            <consortium name="Ensembl"/>
        </authorList>
    </citation>
    <scope>IDENTIFICATION</scope>
</reference>
<dbReference type="InterPro" id="IPR036034">
    <property type="entry name" value="PDZ_sf"/>
</dbReference>
<dbReference type="InterPro" id="IPR036028">
    <property type="entry name" value="SH3-like_dom_sf"/>
</dbReference>
<dbReference type="Gene3D" id="2.30.30.40">
    <property type="entry name" value="SH3 Domains"/>
    <property type="match status" value="1"/>
</dbReference>
<dbReference type="InterPro" id="IPR036892">
    <property type="entry name" value="L27_dom_sf"/>
</dbReference>
<evidence type="ECO:0000259" key="6">
    <source>
        <dbReference type="PROSITE" id="PS50106"/>
    </source>
</evidence>
<gene>
    <name evidence="8" type="primary">mpp4b</name>
</gene>
<dbReference type="CDD" id="cd00071">
    <property type="entry name" value="GMPK"/>
    <property type="match status" value="1"/>
</dbReference>
<dbReference type="FunFam" id="3.30.63.10:FF:000002">
    <property type="entry name" value="Guanylate kinase 1"/>
    <property type="match status" value="1"/>
</dbReference>
<dbReference type="InterPro" id="IPR001452">
    <property type="entry name" value="SH3_domain"/>
</dbReference>
<dbReference type="PROSITE" id="PS50106">
    <property type="entry name" value="PDZ"/>
    <property type="match status" value="1"/>
</dbReference>
<dbReference type="Ensembl" id="ENSSGRT00000062827.1">
    <property type="protein sequence ID" value="ENSSGRP00000058882.1"/>
    <property type="gene ID" value="ENSSGRG00000030486.1"/>
</dbReference>
<dbReference type="Pfam" id="PF02828">
    <property type="entry name" value="L27"/>
    <property type="match status" value="1"/>
</dbReference>
<dbReference type="Pfam" id="PF00595">
    <property type="entry name" value="PDZ"/>
    <property type="match status" value="1"/>
</dbReference>
<proteinExistence type="inferred from homology"/>